<dbReference type="GO" id="GO:0005198">
    <property type="term" value="F:structural molecule activity"/>
    <property type="evidence" value="ECO:0007669"/>
    <property type="project" value="InterPro"/>
</dbReference>
<feature type="region of interest" description="Disordered" evidence="1">
    <location>
        <begin position="360"/>
        <end position="450"/>
    </location>
</feature>
<dbReference type="Pfam" id="PF03496">
    <property type="entry name" value="ADPrib_exo_Tox"/>
    <property type="match status" value="1"/>
</dbReference>
<organism evidence="3 4">
    <name type="scientific">Virgisporangium ochraceum</name>
    <dbReference type="NCBI Taxonomy" id="65505"/>
    <lineage>
        <taxon>Bacteria</taxon>
        <taxon>Bacillati</taxon>
        <taxon>Actinomycetota</taxon>
        <taxon>Actinomycetes</taxon>
        <taxon>Micromonosporales</taxon>
        <taxon>Micromonosporaceae</taxon>
        <taxon>Virgisporangium</taxon>
    </lineage>
</organism>
<feature type="region of interest" description="Disordered" evidence="1">
    <location>
        <begin position="293"/>
        <end position="321"/>
    </location>
</feature>
<dbReference type="InterPro" id="IPR009319">
    <property type="entry name" value="Phage_A118_VSP1"/>
</dbReference>
<dbReference type="Pfam" id="PF06152">
    <property type="entry name" value="Phage_min_cap2"/>
    <property type="match status" value="1"/>
</dbReference>
<dbReference type="EMBL" id="BOPH01000017">
    <property type="protein sequence ID" value="GIJ66256.1"/>
    <property type="molecule type" value="Genomic_DNA"/>
</dbReference>
<dbReference type="InterPro" id="IPR003540">
    <property type="entry name" value="ADP-ribosyltransferase"/>
</dbReference>
<reference evidence="3" key="1">
    <citation type="submission" date="2021-01" db="EMBL/GenBank/DDBJ databases">
        <title>Whole genome shotgun sequence of Virgisporangium ochraceum NBRC 16418.</title>
        <authorList>
            <person name="Komaki H."/>
            <person name="Tamura T."/>
        </authorList>
    </citation>
    <scope>NUCLEOTIDE SEQUENCE</scope>
    <source>
        <strain evidence="3">NBRC 16418</strain>
    </source>
</reference>
<feature type="compositionally biased region" description="Pro residues" evidence="1">
    <location>
        <begin position="431"/>
        <end position="444"/>
    </location>
</feature>
<comment type="caution">
    <text evidence="3">The sequence shown here is derived from an EMBL/GenBank/DDBJ whole genome shotgun (WGS) entry which is preliminary data.</text>
</comment>
<dbReference type="RefSeq" id="WP_203926238.1">
    <property type="nucleotide sequence ID" value="NZ_BOPH01000017.1"/>
</dbReference>
<evidence type="ECO:0000313" key="3">
    <source>
        <dbReference type="EMBL" id="GIJ66256.1"/>
    </source>
</evidence>
<dbReference type="AlphaFoldDB" id="A0A8J3ZM38"/>
<evidence type="ECO:0000256" key="1">
    <source>
        <dbReference type="SAM" id="MobiDB-lite"/>
    </source>
</evidence>
<evidence type="ECO:0000259" key="2">
    <source>
        <dbReference type="Pfam" id="PF03496"/>
    </source>
</evidence>
<dbReference type="GO" id="GO:0005576">
    <property type="term" value="C:extracellular region"/>
    <property type="evidence" value="ECO:0007669"/>
    <property type="project" value="InterPro"/>
</dbReference>
<name>A0A8J3ZM38_9ACTN</name>
<dbReference type="Proteomes" id="UP000635606">
    <property type="component" value="Unassembled WGS sequence"/>
</dbReference>
<feature type="domain" description="ADP ribosyltransferase" evidence="2">
    <location>
        <begin position="729"/>
        <end position="871"/>
    </location>
</feature>
<dbReference type="Gene3D" id="3.90.176.10">
    <property type="entry name" value="Toxin ADP-ribosyltransferase, Chain A, domain 1"/>
    <property type="match status" value="1"/>
</dbReference>
<gene>
    <name evidence="3" type="ORF">Voc01_011730</name>
</gene>
<dbReference type="PROSITE" id="PS51996">
    <property type="entry name" value="TR_MART"/>
    <property type="match status" value="1"/>
</dbReference>
<sequence>MPVDQADVDAITSVVTSIYRDGEMALGSVIAEHLRAGNETGPEWAVGRMAASSALRRASELIANRLRNRGAAAAREAMAAAYRTGGAAALEELPRERRIEARAARAARDVIPGTDVVESLAAALVRDIGERSGNVLRDVQDAYRGVITGAVARMQTQGVTRLEASQQAWQALVDRGITGFTDRAGRRWELSTYVEMAVRTTSQRAAVQGQTDRLGELGVDLVQVSNAPQECELCRPFEGKILARESGGTVGKVKVEHAIDDDRMVTVDVMTTLPIARSRGLFHPQCRHSVRAYLPGVTKPEPQPTADPEGDAARQRQRKIERDIRKAKAQAELALDPEAKKRWNARVKAKQAEMRDHLAANPGLLRQPHREQPGASNLGRGTAAPELQLPAAKKTAAKKAAPPANTAPAPATQPAKAAQPAKATPAKAAPQPAPAPEPEAPPAPTGVEAGDFSQLRRVGPQGGSNPGGIYEAPDGTRYYVKAQRSEAHARNEAVTAALYREAGIDVPEVRLGRGTPDLPDGHHTATRLLDDASPLNDGNLADRTAELRRGFGLDAWLGNWDVVGLDLDNVVISGGRAHRIDVGGSLRFRAQGEPKGAAFGNTVEEFHSLRDPSRAPQAARVFGGMDRSELVAALERVERIDPDTISRIVAEHGLDDDLADTLIARQIDLLDRLGRLRQQATREQAWQRRQAASLTDQAALDSVRFRREHAQLRPTPPGWNPGRVVRATDALNDYQGGVHTLINGHLRTNLPDATAERLTAALDDVMAASRLAQDVTAHRGVRDARSVFGAAWNDLDVTGLEWREQAFVSTSADVRVADEFAIGVAPLIMRMVLPRGTGAVRLSDMAPQDRRPLALDEEAEILIERGRRMRVIADHGVDAMGVRRIDVEVIEE</sequence>
<feature type="compositionally biased region" description="Basic and acidic residues" evidence="1">
    <location>
        <begin position="311"/>
        <end position="321"/>
    </location>
</feature>
<feature type="compositionally biased region" description="Low complexity" evidence="1">
    <location>
        <begin position="390"/>
        <end position="430"/>
    </location>
</feature>
<dbReference type="PANTHER" id="PTHR48125">
    <property type="entry name" value="LP07818P1"/>
    <property type="match status" value="1"/>
</dbReference>
<dbReference type="SUPFAM" id="SSF56399">
    <property type="entry name" value="ADP-ribosylation"/>
    <property type="match status" value="1"/>
</dbReference>
<dbReference type="PANTHER" id="PTHR48125:SF12">
    <property type="entry name" value="AT HOOK TRANSCRIPTION FACTOR FAMILY-RELATED"/>
    <property type="match status" value="1"/>
</dbReference>
<proteinExistence type="predicted"/>
<accession>A0A8J3ZM38</accession>
<evidence type="ECO:0000313" key="4">
    <source>
        <dbReference type="Proteomes" id="UP000635606"/>
    </source>
</evidence>
<keyword evidence="4" id="KW-1185">Reference proteome</keyword>
<protein>
    <recommendedName>
        <fullName evidence="2">ADP ribosyltransferase domain-containing protein</fullName>
    </recommendedName>
</protein>